<accession>A0ACC1KTJ1</accession>
<dbReference type="Proteomes" id="UP001140096">
    <property type="component" value="Unassembled WGS sequence"/>
</dbReference>
<gene>
    <name evidence="1" type="ORF">H4S07_006647</name>
</gene>
<sequence>TSALDTAAERVVQEALDRASANRTTITVAHRLSTIRDADVIYVIANGRVLEFGSHDKLIAQAGAYARLVEAQHLRQSLESSVATVAGTDSPATPELDAIEPNSPTAAEVTAIIAAQATGVSAIDSRTDTRRSNAKRASLQRSGTGVSLDEGSDKVSATIIDPESEEGKKLIAKQLQRRGLSALPRLIMMNRRHAGLLIPGTICTVIDGVSFPCFSIVFSKMIVALGQPDVDKQKHDVNLYAGLFFMFACVVFFGIGGRNLLFGRAGEKITFSVRYDVFRAMMRQDASYFDRKENGTGALTSRLATEASELNRSISESIPAFIAGIASMVSGIIIAFTFDWRLTLVIVGTLPFLTLAFYFEGKSVYATTKAMKGAYEKASQEASET</sequence>
<organism evidence="1 2">
    <name type="scientific">Coemansia furcata</name>
    <dbReference type="NCBI Taxonomy" id="417177"/>
    <lineage>
        <taxon>Eukaryota</taxon>
        <taxon>Fungi</taxon>
        <taxon>Fungi incertae sedis</taxon>
        <taxon>Zoopagomycota</taxon>
        <taxon>Kickxellomycotina</taxon>
        <taxon>Kickxellomycetes</taxon>
        <taxon>Kickxellales</taxon>
        <taxon>Kickxellaceae</taxon>
        <taxon>Coemansia</taxon>
    </lineage>
</organism>
<proteinExistence type="predicted"/>
<keyword evidence="2" id="KW-1185">Reference proteome</keyword>
<feature type="non-terminal residue" evidence="1">
    <location>
        <position position="385"/>
    </location>
</feature>
<dbReference type="EMBL" id="JANBUP010004115">
    <property type="protein sequence ID" value="KAJ2794833.1"/>
    <property type="molecule type" value="Genomic_DNA"/>
</dbReference>
<evidence type="ECO:0000313" key="2">
    <source>
        <dbReference type="Proteomes" id="UP001140096"/>
    </source>
</evidence>
<feature type="non-terminal residue" evidence="1">
    <location>
        <position position="1"/>
    </location>
</feature>
<comment type="caution">
    <text evidence="1">The sequence shown here is derived from an EMBL/GenBank/DDBJ whole genome shotgun (WGS) entry which is preliminary data.</text>
</comment>
<evidence type="ECO:0000313" key="1">
    <source>
        <dbReference type="EMBL" id="KAJ2794833.1"/>
    </source>
</evidence>
<name>A0ACC1KTJ1_9FUNG</name>
<protein>
    <submittedName>
        <fullName evidence="1">Uncharacterized protein</fullName>
    </submittedName>
</protein>
<reference evidence="1" key="1">
    <citation type="submission" date="2022-07" db="EMBL/GenBank/DDBJ databases">
        <title>Phylogenomic reconstructions and comparative analyses of Kickxellomycotina fungi.</title>
        <authorList>
            <person name="Reynolds N.K."/>
            <person name="Stajich J.E."/>
            <person name="Barry K."/>
            <person name="Grigoriev I.V."/>
            <person name="Crous P."/>
            <person name="Smith M.E."/>
        </authorList>
    </citation>
    <scope>NUCLEOTIDE SEQUENCE</scope>
    <source>
        <strain evidence="1">CBS 102833</strain>
    </source>
</reference>